<dbReference type="EMBL" id="CM000761">
    <property type="protein sequence ID" value="KXG34491.1"/>
    <property type="molecule type" value="Genomic_DNA"/>
</dbReference>
<dbReference type="InParanoid" id="A0A1B6Q995"/>
<reference evidence="2" key="2">
    <citation type="journal article" date="2018" name="Plant J.">
        <title>The Sorghum bicolor reference genome: improved assembly, gene annotations, a transcriptome atlas, and signatures of genome organization.</title>
        <authorList>
            <person name="McCormick R.F."/>
            <person name="Truong S.K."/>
            <person name="Sreedasyam A."/>
            <person name="Jenkins J."/>
            <person name="Shu S."/>
            <person name="Sims D."/>
            <person name="Kennedy M."/>
            <person name="Amirebrahimi M."/>
            <person name="Weers B.D."/>
            <person name="McKinley B."/>
            <person name="Mattison A."/>
            <person name="Morishige D.T."/>
            <person name="Grimwood J."/>
            <person name="Schmutz J."/>
            <person name="Mullet J.E."/>
        </authorList>
    </citation>
    <scope>NUCLEOTIDE SEQUENCE [LARGE SCALE GENOMIC DNA]</scope>
    <source>
        <strain evidence="2">cv. BTx623</strain>
    </source>
</reference>
<evidence type="ECO:0000313" key="2">
    <source>
        <dbReference type="Proteomes" id="UP000000768"/>
    </source>
</evidence>
<reference evidence="1 2" key="1">
    <citation type="journal article" date="2009" name="Nature">
        <title>The Sorghum bicolor genome and the diversification of grasses.</title>
        <authorList>
            <person name="Paterson A.H."/>
            <person name="Bowers J.E."/>
            <person name="Bruggmann R."/>
            <person name="Dubchak I."/>
            <person name="Grimwood J."/>
            <person name="Gundlach H."/>
            <person name="Haberer G."/>
            <person name="Hellsten U."/>
            <person name="Mitros T."/>
            <person name="Poliakov A."/>
            <person name="Schmutz J."/>
            <person name="Spannagl M."/>
            <person name="Tang H."/>
            <person name="Wang X."/>
            <person name="Wicker T."/>
            <person name="Bharti A.K."/>
            <person name="Chapman J."/>
            <person name="Feltus F.A."/>
            <person name="Gowik U."/>
            <person name="Grigoriev I.V."/>
            <person name="Lyons E."/>
            <person name="Maher C.A."/>
            <person name="Martis M."/>
            <person name="Narechania A."/>
            <person name="Otillar R.P."/>
            <person name="Penning B.W."/>
            <person name="Salamov A.A."/>
            <person name="Wang Y."/>
            <person name="Zhang L."/>
            <person name="Carpita N.C."/>
            <person name="Freeling M."/>
            <person name="Gingle A.R."/>
            <person name="Hash C.T."/>
            <person name="Keller B."/>
            <person name="Klein P."/>
            <person name="Kresovich S."/>
            <person name="McCann M.C."/>
            <person name="Ming R."/>
            <person name="Peterson D.G."/>
            <person name="Mehboob-ur-Rahman"/>
            <person name="Ware D."/>
            <person name="Westhoff P."/>
            <person name="Mayer K.F."/>
            <person name="Messing J."/>
            <person name="Rokhsar D.S."/>
        </authorList>
    </citation>
    <scope>NUCLEOTIDE SEQUENCE [LARGE SCALE GENOMIC DNA]</scope>
    <source>
        <strain evidence="2">cv. BTx623</strain>
    </source>
</reference>
<evidence type="ECO:0000313" key="1">
    <source>
        <dbReference type="EMBL" id="KXG34491.1"/>
    </source>
</evidence>
<proteinExistence type="predicted"/>
<protein>
    <submittedName>
        <fullName evidence="1">Uncharacterized protein</fullName>
    </submittedName>
</protein>
<accession>A0A1B6Q995</accession>
<dbReference type="Gramene" id="KXG34491">
    <property type="protein sequence ID" value="KXG34491"/>
    <property type="gene ID" value="SORBI_3002G048900"/>
</dbReference>
<dbReference type="AlphaFoldDB" id="A0A1B6Q995"/>
<dbReference type="Proteomes" id="UP000000768">
    <property type="component" value="Chromosome 2"/>
</dbReference>
<sequence>MLLPRCQCAAAKSICTHRRSPFFFSKHTGRFHFCSPTTFLSGVQVQAIGTENFQRNALHLHPSPSAGATFWWCETRTRTKRLAVSCVAKSLFSFENFLVSVL</sequence>
<name>A0A1B6Q995_SORBI</name>
<gene>
    <name evidence="1" type="ORF">SORBI_3002G048900</name>
</gene>
<organism evidence="1 2">
    <name type="scientific">Sorghum bicolor</name>
    <name type="common">Sorghum</name>
    <name type="synonym">Sorghum vulgare</name>
    <dbReference type="NCBI Taxonomy" id="4558"/>
    <lineage>
        <taxon>Eukaryota</taxon>
        <taxon>Viridiplantae</taxon>
        <taxon>Streptophyta</taxon>
        <taxon>Embryophyta</taxon>
        <taxon>Tracheophyta</taxon>
        <taxon>Spermatophyta</taxon>
        <taxon>Magnoliopsida</taxon>
        <taxon>Liliopsida</taxon>
        <taxon>Poales</taxon>
        <taxon>Poaceae</taxon>
        <taxon>PACMAD clade</taxon>
        <taxon>Panicoideae</taxon>
        <taxon>Andropogonodae</taxon>
        <taxon>Andropogoneae</taxon>
        <taxon>Sorghinae</taxon>
        <taxon>Sorghum</taxon>
    </lineage>
</organism>
<keyword evidence="2" id="KW-1185">Reference proteome</keyword>